<evidence type="ECO:0000256" key="2">
    <source>
        <dbReference type="SAM" id="MobiDB-lite"/>
    </source>
</evidence>
<dbReference type="InterPro" id="IPR000157">
    <property type="entry name" value="TIR_dom"/>
</dbReference>
<dbReference type="AlphaFoldDB" id="R0GDH1"/>
<dbReference type="KEGG" id="crb:17875975"/>
<dbReference type="GO" id="GO:0007165">
    <property type="term" value="P:signal transduction"/>
    <property type="evidence" value="ECO:0007669"/>
    <property type="project" value="InterPro"/>
</dbReference>
<protein>
    <recommendedName>
        <fullName evidence="3">TIR domain-containing protein</fullName>
    </recommendedName>
</protein>
<evidence type="ECO:0000259" key="3">
    <source>
        <dbReference type="PROSITE" id="PS50104"/>
    </source>
</evidence>
<proteinExistence type="predicted"/>
<dbReference type="OrthoDB" id="1905256at2759"/>
<dbReference type="Gene3D" id="3.40.50.10140">
    <property type="entry name" value="Toll/interleukin-1 receptor homology (TIR) domain"/>
    <property type="match status" value="1"/>
</dbReference>
<dbReference type="PANTHER" id="PTHR32009:SF62">
    <property type="entry name" value="DISEASE RESISTANCE PROTEIN (TIR-NBS-LRR CLASS) FAMILY"/>
    <property type="match status" value="1"/>
</dbReference>
<dbReference type="Proteomes" id="UP000029121">
    <property type="component" value="Unassembled WGS sequence"/>
</dbReference>
<gene>
    <name evidence="4" type="ORF">CARUB_v10028056mg</name>
</gene>
<feature type="domain" description="TIR" evidence="3">
    <location>
        <begin position="8"/>
        <end position="145"/>
    </location>
</feature>
<dbReference type="EMBL" id="KB870812">
    <property type="protein sequence ID" value="EOA14759.1"/>
    <property type="molecule type" value="Genomic_DNA"/>
</dbReference>
<feature type="compositionally biased region" description="Low complexity" evidence="2">
    <location>
        <begin position="245"/>
        <end position="262"/>
    </location>
</feature>
<dbReference type="FunFam" id="3.40.50.10140:FF:000007">
    <property type="entry name" value="Disease resistance protein (TIR-NBS-LRR class)"/>
    <property type="match status" value="1"/>
</dbReference>
<evidence type="ECO:0000313" key="5">
    <source>
        <dbReference type="Proteomes" id="UP000029121"/>
    </source>
</evidence>
<keyword evidence="1" id="KW-0520">NAD</keyword>
<name>R0GDH1_9BRAS</name>
<evidence type="ECO:0000256" key="1">
    <source>
        <dbReference type="ARBA" id="ARBA00023027"/>
    </source>
</evidence>
<dbReference type="STRING" id="81985.R0GDH1"/>
<keyword evidence="5" id="KW-1185">Reference proteome</keyword>
<dbReference type="eggNOG" id="ENOG502R4BG">
    <property type="taxonomic scope" value="Eukaryota"/>
</dbReference>
<feature type="region of interest" description="Disordered" evidence="2">
    <location>
        <begin position="234"/>
        <end position="270"/>
    </location>
</feature>
<reference evidence="5" key="1">
    <citation type="journal article" date="2013" name="Nat. Genet.">
        <title>The Capsella rubella genome and the genomic consequences of rapid mating system evolution.</title>
        <authorList>
            <person name="Slotte T."/>
            <person name="Hazzouri K.M."/>
            <person name="Agren J.A."/>
            <person name="Koenig D."/>
            <person name="Maumus F."/>
            <person name="Guo Y.L."/>
            <person name="Steige K."/>
            <person name="Platts A.E."/>
            <person name="Escobar J.S."/>
            <person name="Newman L.K."/>
            <person name="Wang W."/>
            <person name="Mandakova T."/>
            <person name="Vello E."/>
            <person name="Smith L.M."/>
            <person name="Henz S.R."/>
            <person name="Steffen J."/>
            <person name="Takuno S."/>
            <person name="Brandvain Y."/>
            <person name="Coop G."/>
            <person name="Andolfatto P."/>
            <person name="Hu T.T."/>
            <person name="Blanchette M."/>
            <person name="Clark R.M."/>
            <person name="Quesneville H."/>
            <person name="Nordborg M."/>
            <person name="Gaut B.S."/>
            <person name="Lysak M.A."/>
            <person name="Jenkins J."/>
            <person name="Grimwood J."/>
            <person name="Chapman J."/>
            <person name="Prochnik S."/>
            <person name="Shu S."/>
            <person name="Rokhsar D."/>
            <person name="Schmutz J."/>
            <person name="Weigel D."/>
            <person name="Wright S.I."/>
        </authorList>
    </citation>
    <scope>NUCLEOTIDE SEQUENCE [LARGE SCALE GENOMIC DNA]</scope>
    <source>
        <strain evidence="5">cv. Monte Gargano</strain>
    </source>
</reference>
<accession>R0GDH1</accession>
<dbReference type="PANTHER" id="PTHR32009">
    <property type="entry name" value="TMV RESISTANCE PROTEIN N-LIKE"/>
    <property type="match status" value="1"/>
</dbReference>
<dbReference type="SUPFAM" id="SSF52200">
    <property type="entry name" value="Toll/Interleukin receptor TIR domain"/>
    <property type="match status" value="1"/>
</dbReference>
<evidence type="ECO:0000313" key="4">
    <source>
        <dbReference type="EMBL" id="EOA14759.1"/>
    </source>
</evidence>
<dbReference type="PROSITE" id="PS50104">
    <property type="entry name" value="TIR"/>
    <property type="match status" value="1"/>
</dbReference>
<organism evidence="4 5">
    <name type="scientific">Capsella rubella</name>
    <dbReference type="NCBI Taxonomy" id="81985"/>
    <lineage>
        <taxon>Eukaryota</taxon>
        <taxon>Viridiplantae</taxon>
        <taxon>Streptophyta</taxon>
        <taxon>Embryophyta</taxon>
        <taxon>Tracheophyta</taxon>
        <taxon>Spermatophyta</taxon>
        <taxon>Magnoliopsida</taxon>
        <taxon>eudicotyledons</taxon>
        <taxon>Gunneridae</taxon>
        <taxon>Pentapetalae</taxon>
        <taxon>rosids</taxon>
        <taxon>malvids</taxon>
        <taxon>Brassicales</taxon>
        <taxon>Brassicaceae</taxon>
        <taxon>Camelineae</taxon>
        <taxon>Capsella</taxon>
    </lineage>
</organism>
<dbReference type="Pfam" id="PF01582">
    <property type="entry name" value="TIR"/>
    <property type="match status" value="1"/>
</dbReference>
<dbReference type="SMART" id="SM00255">
    <property type="entry name" value="TIR"/>
    <property type="match status" value="1"/>
</dbReference>
<dbReference type="InterPro" id="IPR035897">
    <property type="entry name" value="Toll_tir_struct_dom_sf"/>
</dbReference>
<sequence>MDGKVQPPQHQVFINFRGDELRNNFISHLVDALKRYGINIFTDKQEKKAENISNLFKRIEDSKIALAVFSERYTESRWCLDELVKMSERADLGKLKVLPIFYKVPTESVKQLVGEFGDHFRRREWEYRSEQQMIDRWKEVLARVSGKIGLVFDDKSLSESDFIGNIVTEVLILLEDITKNSQAVNKLQERVETSSSLNKNSKKPLKVVAQPKVAVQPSHDAGFTGVYDGFPVRYGNHETKGRGETSSMTNNTKKPSKSSKSNVEFNGWIS</sequence>